<dbReference type="Pfam" id="PF00891">
    <property type="entry name" value="Methyltransf_2"/>
    <property type="match status" value="1"/>
</dbReference>
<dbReference type="InterPro" id="IPR016461">
    <property type="entry name" value="COMT-like"/>
</dbReference>
<dbReference type="Gene3D" id="1.10.287.1350">
    <property type="match status" value="1"/>
</dbReference>
<evidence type="ECO:0000313" key="7">
    <source>
        <dbReference type="Proteomes" id="UP001153328"/>
    </source>
</evidence>
<evidence type="ECO:0000256" key="2">
    <source>
        <dbReference type="ARBA" id="ARBA00022679"/>
    </source>
</evidence>
<name>A0A9W4H3Q0_9ACTN</name>
<dbReference type="GO" id="GO:0008171">
    <property type="term" value="F:O-methyltransferase activity"/>
    <property type="evidence" value="ECO:0007669"/>
    <property type="project" value="InterPro"/>
</dbReference>
<gene>
    <name evidence="6" type="primary">dmpM</name>
    <name evidence="6" type="ORF">SBRY_40838</name>
</gene>
<evidence type="ECO:0000259" key="5">
    <source>
        <dbReference type="Pfam" id="PF08100"/>
    </source>
</evidence>
<evidence type="ECO:0000259" key="4">
    <source>
        <dbReference type="Pfam" id="PF00891"/>
    </source>
</evidence>
<dbReference type="EC" id="2.1.1.38" evidence="6"/>
<dbReference type="PANTHER" id="PTHR43712:SF2">
    <property type="entry name" value="O-METHYLTRANSFERASE CICE"/>
    <property type="match status" value="1"/>
</dbReference>
<comment type="caution">
    <text evidence="6">The sequence shown here is derived from an EMBL/GenBank/DDBJ whole genome shotgun (WGS) entry which is preliminary data.</text>
</comment>
<feature type="domain" description="O-methyltransferase C-terminal" evidence="4">
    <location>
        <begin position="149"/>
        <end position="358"/>
    </location>
</feature>
<dbReference type="PIRSF" id="PIRSF005739">
    <property type="entry name" value="O-mtase"/>
    <property type="match status" value="1"/>
</dbReference>
<dbReference type="GO" id="GO:0030739">
    <property type="term" value="F:O-demethylpuromycin O-methyltransferase activity"/>
    <property type="evidence" value="ECO:0007669"/>
    <property type="project" value="UniProtKB-EC"/>
</dbReference>
<keyword evidence="7" id="KW-1185">Reference proteome</keyword>
<feature type="domain" description="O-methyltransferase dimerisation" evidence="5">
    <location>
        <begin position="44"/>
        <end position="120"/>
    </location>
</feature>
<dbReference type="Proteomes" id="UP001153328">
    <property type="component" value="Unassembled WGS sequence"/>
</dbReference>
<sequence length="378" mass="38934">MHRTEPDSECRVLCGAPGSVDAGRPAVPASQQEIDVAQGQLARLVFGQLAARAVGTALRLGVLDRFGRDGTPRPAAEVAAGLGAEPRATLRLLRALAALQLLAEPAPGSFALAPAGALLHGDAESPEGDGTSMAAFVRMFTGPVVLSGWDHLADSLRTGEPSFEKAFGVDCFGYLKQNPQASAEFNAAMSQGTKAPAAALAAAYGFDRYKTVVDVGGGDGTLLAAILRGHPGLRGMLFDTPEGVAEAGAVLAREQVAERVTVHAGDFFAGVPAGGDLYLLKSVVIDWEDDACVAILDQCRRAVPDGGRLLVVEPVLPPAVDGSTPPGAYLSDLNMLVNTGGRVRTRAEIEGLMTRAGFTPTGLTPLPPPFAALEAAPA</sequence>
<keyword evidence="3" id="KW-0949">S-adenosyl-L-methionine</keyword>
<reference evidence="6" key="1">
    <citation type="submission" date="2021-06" db="EMBL/GenBank/DDBJ databases">
        <authorList>
            <person name="Arsene-Ploetze F."/>
        </authorList>
    </citation>
    <scope>NUCLEOTIDE SEQUENCE</scope>
    <source>
        <strain evidence="6">SBRY1</strain>
    </source>
</reference>
<dbReference type="InterPro" id="IPR036390">
    <property type="entry name" value="WH_DNA-bd_sf"/>
</dbReference>
<dbReference type="AlphaFoldDB" id="A0A9W4H3Q0"/>
<accession>A0A9W4H3Q0</accession>
<keyword evidence="2 6" id="KW-0808">Transferase</keyword>
<dbReference type="Gene3D" id="3.40.50.150">
    <property type="entry name" value="Vaccinia Virus protein VP39"/>
    <property type="match status" value="1"/>
</dbReference>
<organism evidence="6 7">
    <name type="scientific">Actinacidiphila bryophytorum</name>
    <dbReference type="NCBI Taxonomy" id="1436133"/>
    <lineage>
        <taxon>Bacteria</taxon>
        <taxon>Bacillati</taxon>
        <taxon>Actinomycetota</taxon>
        <taxon>Actinomycetes</taxon>
        <taxon>Kitasatosporales</taxon>
        <taxon>Streptomycetaceae</taxon>
        <taxon>Actinacidiphila</taxon>
    </lineage>
</organism>
<dbReference type="GO" id="GO:0046983">
    <property type="term" value="F:protein dimerization activity"/>
    <property type="evidence" value="ECO:0007669"/>
    <property type="project" value="InterPro"/>
</dbReference>
<dbReference type="SUPFAM" id="SSF46785">
    <property type="entry name" value="Winged helix' DNA-binding domain"/>
    <property type="match status" value="1"/>
</dbReference>
<evidence type="ECO:0000313" key="6">
    <source>
        <dbReference type="EMBL" id="CAG7648076.1"/>
    </source>
</evidence>
<dbReference type="InterPro" id="IPR012967">
    <property type="entry name" value="COMT_dimerisation"/>
</dbReference>
<keyword evidence="1 6" id="KW-0489">Methyltransferase</keyword>
<dbReference type="InterPro" id="IPR029063">
    <property type="entry name" value="SAM-dependent_MTases_sf"/>
</dbReference>
<dbReference type="InterPro" id="IPR001077">
    <property type="entry name" value="COMT_C"/>
</dbReference>
<dbReference type="InterPro" id="IPR036388">
    <property type="entry name" value="WH-like_DNA-bd_sf"/>
</dbReference>
<evidence type="ECO:0000256" key="1">
    <source>
        <dbReference type="ARBA" id="ARBA00022603"/>
    </source>
</evidence>
<evidence type="ECO:0000256" key="3">
    <source>
        <dbReference type="ARBA" id="ARBA00022691"/>
    </source>
</evidence>
<dbReference type="Gene3D" id="1.10.10.10">
    <property type="entry name" value="Winged helix-like DNA-binding domain superfamily/Winged helix DNA-binding domain"/>
    <property type="match status" value="1"/>
</dbReference>
<dbReference type="SUPFAM" id="SSF53335">
    <property type="entry name" value="S-adenosyl-L-methionine-dependent methyltransferases"/>
    <property type="match status" value="1"/>
</dbReference>
<protein>
    <submittedName>
        <fullName evidence="6">O-demethylpuromycin-O-methyltransferase</fullName>
        <ecNumber evidence="6">2.1.1.38</ecNumber>
    </submittedName>
</protein>
<dbReference type="CDD" id="cd02440">
    <property type="entry name" value="AdoMet_MTases"/>
    <property type="match status" value="1"/>
</dbReference>
<proteinExistence type="predicted"/>
<dbReference type="Pfam" id="PF08100">
    <property type="entry name" value="Dimerisation"/>
    <property type="match status" value="1"/>
</dbReference>
<dbReference type="PANTHER" id="PTHR43712">
    <property type="entry name" value="PUTATIVE (AFU_ORTHOLOGUE AFUA_4G14580)-RELATED"/>
    <property type="match status" value="1"/>
</dbReference>
<dbReference type="PROSITE" id="PS51683">
    <property type="entry name" value="SAM_OMT_II"/>
    <property type="match status" value="1"/>
</dbReference>
<dbReference type="GO" id="GO:0032259">
    <property type="term" value="P:methylation"/>
    <property type="evidence" value="ECO:0007669"/>
    <property type="project" value="UniProtKB-KW"/>
</dbReference>
<dbReference type="EMBL" id="CAJVAX010000018">
    <property type="protein sequence ID" value="CAG7648076.1"/>
    <property type="molecule type" value="Genomic_DNA"/>
</dbReference>